<organism evidence="1 2">
    <name type="scientific">Paenibacillus contaminans</name>
    <dbReference type="NCBI Taxonomy" id="450362"/>
    <lineage>
        <taxon>Bacteria</taxon>
        <taxon>Bacillati</taxon>
        <taxon>Bacillota</taxon>
        <taxon>Bacilli</taxon>
        <taxon>Bacillales</taxon>
        <taxon>Paenibacillaceae</taxon>
        <taxon>Paenibacillus</taxon>
    </lineage>
</organism>
<evidence type="ECO:0000313" key="2">
    <source>
        <dbReference type="Proteomes" id="UP000250369"/>
    </source>
</evidence>
<keyword evidence="2" id="KW-1185">Reference proteome</keyword>
<protein>
    <submittedName>
        <fullName evidence="1">Uncharacterized protein</fullName>
    </submittedName>
</protein>
<sequence>MLKHYDKCFLKVSIPQVEYKVIQYDDGRPAAVSKGLAFKKDESGRSLQGGVVFERYFDAFQFVYAPSKFHGPERNYRMKEDFMAETGGS</sequence>
<dbReference type="Proteomes" id="UP000250369">
    <property type="component" value="Unassembled WGS sequence"/>
</dbReference>
<proteinExistence type="predicted"/>
<dbReference type="EMBL" id="QMFB01000034">
    <property type="protein sequence ID" value="RAV12178.1"/>
    <property type="molecule type" value="Genomic_DNA"/>
</dbReference>
<evidence type="ECO:0000313" key="1">
    <source>
        <dbReference type="EMBL" id="RAV12178.1"/>
    </source>
</evidence>
<accession>A0A329LXK8</accession>
<name>A0A329LXK8_9BACL</name>
<dbReference type="RefSeq" id="WP_113035727.1">
    <property type="nucleotide sequence ID" value="NZ_QMFB01000034.1"/>
</dbReference>
<comment type="caution">
    <text evidence="1">The sequence shown here is derived from an EMBL/GenBank/DDBJ whole genome shotgun (WGS) entry which is preliminary data.</text>
</comment>
<gene>
    <name evidence="1" type="ORF">DQG23_35240</name>
</gene>
<dbReference type="AlphaFoldDB" id="A0A329LXK8"/>
<reference evidence="1 2" key="1">
    <citation type="journal article" date="2009" name="Int. J. Syst. Evol. Microbiol.">
        <title>Paenibacillus contaminans sp. nov., isolated from a contaminated laboratory plate.</title>
        <authorList>
            <person name="Chou J.H."/>
            <person name="Lee J.H."/>
            <person name="Lin M.C."/>
            <person name="Chang P.S."/>
            <person name="Arun A.B."/>
            <person name="Young C.C."/>
            <person name="Chen W.M."/>
        </authorList>
    </citation>
    <scope>NUCLEOTIDE SEQUENCE [LARGE SCALE GENOMIC DNA]</scope>
    <source>
        <strain evidence="1 2">CKOBP-6</strain>
    </source>
</reference>